<evidence type="ECO:0000313" key="3">
    <source>
        <dbReference type="Proteomes" id="UP001368654"/>
    </source>
</evidence>
<name>A0ABU8LS42_9MICO</name>
<comment type="caution">
    <text evidence="2">The sequence shown here is derived from an EMBL/GenBank/DDBJ whole genome shotgun (WGS) entry which is preliminary data.</text>
</comment>
<reference evidence="2 3" key="1">
    <citation type="submission" date="2024-02" db="EMBL/GenBank/DDBJ databases">
        <authorList>
            <person name="Saticioglu I.B."/>
        </authorList>
    </citation>
    <scope>NUCLEOTIDE SEQUENCE [LARGE SCALE GENOMIC DNA]</scope>
    <source>
        <strain evidence="2 3">Mu-86</strain>
    </source>
</reference>
<protein>
    <recommendedName>
        <fullName evidence="4">Leucyl-tRNA synthetase</fullName>
    </recommendedName>
</protein>
<organism evidence="2 3">
    <name type="scientific">Microbacterium marmarense</name>
    <dbReference type="NCBI Taxonomy" id="3122051"/>
    <lineage>
        <taxon>Bacteria</taxon>
        <taxon>Bacillati</taxon>
        <taxon>Actinomycetota</taxon>
        <taxon>Actinomycetes</taxon>
        <taxon>Micrococcales</taxon>
        <taxon>Microbacteriaceae</taxon>
        <taxon>Microbacterium</taxon>
    </lineage>
</organism>
<dbReference type="RefSeq" id="WP_337337483.1">
    <property type="nucleotide sequence ID" value="NZ_JBBDGL010000001.1"/>
</dbReference>
<keyword evidence="1" id="KW-0472">Membrane</keyword>
<dbReference type="Proteomes" id="UP001368654">
    <property type="component" value="Unassembled WGS sequence"/>
</dbReference>
<proteinExistence type="predicted"/>
<keyword evidence="3" id="KW-1185">Reference proteome</keyword>
<gene>
    <name evidence="2" type="ORF">WDU96_05590</name>
</gene>
<accession>A0ABU8LS42</accession>
<evidence type="ECO:0000256" key="1">
    <source>
        <dbReference type="SAM" id="Phobius"/>
    </source>
</evidence>
<evidence type="ECO:0000313" key="2">
    <source>
        <dbReference type="EMBL" id="MEJ1155072.1"/>
    </source>
</evidence>
<feature type="transmembrane region" description="Helical" evidence="1">
    <location>
        <begin position="105"/>
        <end position="130"/>
    </location>
</feature>
<keyword evidence="1" id="KW-1133">Transmembrane helix</keyword>
<evidence type="ECO:0008006" key="4">
    <source>
        <dbReference type="Google" id="ProtNLM"/>
    </source>
</evidence>
<sequence length="132" mass="13702">MPDRALDAVLEIFGWAGFGLGAVLAVITLGLYLADGTWLPVRALIEDSPGGRIARWFDADGGVGSAQLSPDIDHALAGKDEADVFYRRGTTGQIRLTQGSPIVRGVLLLALGLLGFGVAALVASGIVLFVRG</sequence>
<feature type="transmembrane region" description="Helical" evidence="1">
    <location>
        <begin position="12"/>
        <end position="34"/>
    </location>
</feature>
<dbReference type="EMBL" id="JBBDGL010000001">
    <property type="protein sequence ID" value="MEJ1155072.1"/>
    <property type="molecule type" value="Genomic_DNA"/>
</dbReference>
<keyword evidence="1" id="KW-0812">Transmembrane</keyword>